<evidence type="ECO:0000313" key="2">
    <source>
        <dbReference type="Proteomes" id="UP001601992"/>
    </source>
</evidence>
<dbReference type="RefSeq" id="WP_051193842.1">
    <property type="nucleotide sequence ID" value="NZ_JBIAQY010000024.1"/>
</dbReference>
<proteinExistence type="predicted"/>
<sequence length="262" mass="28064">MTSSTPPGYHHWTRRPVVYLPVHRRGEVIGCVWASPDQHAAGFERRLAVAGDDLDCLIAWEARLNESAAAGLTARAAIERWIGAPEDAVAGTVPAQSSPVESPSLAWLWEQLNPDGPPLGEGPLIQDGTYPDGTPVDREQGWGPLVSAPLENYASETDAPVRYLPVRLDSVVVGYVWAAVTDDAAGYLPRPAAGRTGEIAAGLWWMRLSDAHRAGQPATEALRRLTAFAEDRLSGVAGPGDEDLAQGLAELRRIADAPRTGR</sequence>
<reference evidence="1 2" key="1">
    <citation type="submission" date="2024-10" db="EMBL/GenBank/DDBJ databases">
        <title>The Natural Products Discovery Center: Release of the First 8490 Sequenced Strains for Exploring Actinobacteria Biosynthetic Diversity.</title>
        <authorList>
            <person name="Kalkreuter E."/>
            <person name="Kautsar S.A."/>
            <person name="Yang D."/>
            <person name="Bader C.D."/>
            <person name="Teijaro C.N."/>
            <person name="Fluegel L."/>
            <person name="Davis C.M."/>
            <person name="Simpson J.R."/>
            <person name="Lauterbach L."/>
            <person name="Steele A.D."/>
            <person name="Gui C."/>
            <person name="Meng S."/>
            <person name="Li G."/>
            <person name="Viehrig K."/>
            <person name="Ye F."/>
            <person name="Su P."/>
            <person name="Kiefer A.F."/>
            <person name="Nichols A."/>
            <person name="Cepeda A.J."/>
            <person name="Yan W."/>
            <person name="Fan B."/>
            <person name="Jiang Y."/>
            <person name="Adhikari A."/>
            <person name="Zheng C.-J."/>
            <person name="Schuster L."/>
            <person name="Cowan T.M."/>
            <person name="Smanski M.J."/>
            <person name="Chevrette M.G."/>
            <person name="De Carvalho L.P.S."/>
            <person name="Shen B."/>
        </authorList>
    </citation>
    <scope>NUCLEOTIDE SEQUENCE [LARGE SCALE GENOMIC DNA]</scope>
    <source>
        <strain evidence="1 2">NPDC002593</strain>
    </source>
</reference>
<dbReference type="Proteomes" id="UP001601992">
    <property type="component" value="Unassembled WGS sequence"/>
</dbReference>
<comment type="caution">
    <text evidence="1">The sequence shown here is derived from an EMBL/GenBank/DDBJ whole genome shotgun (WGS) entry which is preliminary data.</text>
</comment>
<name>A0ABW6SD13_9NOCA</name>
<gene>
    <name evidence="1" type="ORF">ACFYXQ_40815</name>
</gene>
<keyword evidence="2" id="KW-1185">Reference proteome</keyword>
<dbReference type="EMBL" id="JBIAQY010000024">
    <property type="protein sequence ID" value="MFF3574107.1"/>
    <property type="molecule type" value="Genomic_DNA"/>
</dbReference>
<accession>A0ABW6SD13</accession>
<protein>
    <submittedName>
        <fullName evidence="1">Uncharacterized protein</fullName>
    </submittedName>
</protein>
<evidence type="ECO:0000313" key="1">
    <source>
        <dbReference type="EMBL" id="MFF3574107.1"/>
    </source>
</evidence>
<organism evidence="1 2">
    <name type="scientific">Nocardia jiangxiensis</name>
    <dbReference type="NCBI Taxonomy" id="282685"/>
    <lineage>
        <taxon>Bacteria</taxon>
        <taxon>Bacillati</taxon>
        <taxon>Actinomycetota</taxon>
        <taxon>Actinomycetes</taxon>
        <taxon>Mycobacteriales</taxon>
        <taxon>Nocardiaceae</taxon>
        <taxon>Nocardia</taxon>
    </lineage>
</organism>